<sequence>MVAFAVIFLIIFCLPFFINLDQYKSEIENQIQEKFFIKTKINEKISYKPFLRPHIELFSVDIFETNKKEDIYIGNIYKINLRINIFNLILRNFNIIDVEVVDGIIELENNYFDNFFKNADSIKNLKAI</sequence>
<organism evidence="1 2">
    <name type="scientific">Candidatus Fonsibacter lacus</name>
    <dbReference type="NCBI Taxonomy" id="2576439"/>
    <lineage>
        <taxon>Bacteria</taxon>
        <taxon>Pseudomonadati</taxon>
        <taxon>Pseudomonadota</taxon>
        <taxon>Alphaproteobacteria</taxon>
        <taxon>Candidatus Pelagibacterales</taxon>
        <taxon>Candidatus Pelagibacterales incertae sedis</taxon>
        <taxon>Candidatus Fonsibacter</taxon>
    </lineage>
</organism>
<proteinExistence type="predicted"/>
<dbReference type="Proteomes" id="UP000747791">
    <property type="component" value="Unassembled WGS sequence"/>
</dbReference>
<evidence type="ECO:0008006" key="3">
    <source>
        <dbReference type="Google" id="ProtNLM"/>
    </source>
</evidence>
<gene>
    <name evidence="1" type="ORF">EBX74_03305</name>
</gene>
<dbReference type="AlphaFoldDB" id="A0A966LXY8"/>
<protein>
    <recommendedName>
        <fullName evidence="3">AsmA family protein</fullName>
    </recommendedName>
</protein>
<feature type="non-terminal residue" evidence="1">
    <location>
        <position position="128"/>
    </location>
</feature>
<name>A0A966LXY8_9PROT</name>
<reference evidence="1" key="1">
    <citation type="submission" date="2018-10" db="EMBL/GenBank/DDBJ databases">
        <title>Iterative Subtractive Binning of Freshwater Chronoseries Metagenomes Recovers Nearly Complete Genomes from over Four Hundred Novel Species.</title>
        <authorList>
            <person name="Rodriguez-R L.M."/>
            <person name="Tsementzi D."/>
            <person name="Luo C."/>
            <person name="Konstantinidis K.T."/>
        </authorList>
    </citation>
    <scope>NUCLEOTIDE SEQUENCE</scope>
    <source>
        <strain evidence="1">WB8_2A_004</strain>
    </source>
</reference>
<comment type="caution">
    <text evidence="1">The sequence shown here is derived from an EMBL/GenBank/DDBJ whole genome shotgun (WGS) entry which is preliminary data.</text>
</comment>
<dbReference type="EMBL" id="RGOB01000093">
    <property type="protein sequence ID" value="NCU53312.1"/>
    <property type="molecule type" value="Genomic_DNA"/>
</dbReference>
<accession>A0A966LXY8</accession>
<evidence type="ECO:0000313" key="2">
    <source>
        <dbReference type="Proteomes" id="UP000747791"/>
    </source>
</evidence>
<evidence type="ECO:0000313" key="1">
    <source>
        <dbReference type="EMBL" id="NCU53312.1"/>
    </source>
</evidence>